<dbReference type="InterPro" id="IPR049437">
    <property type="entry name" value="tRNA-synt_1c_C2"/>
</dbReference>
<keyword evidence="7 8" id="KW-0030">Aminoacyl-tRNA synthetase</keyword>
<dbReference type="InterPro" id="IPR020059">
    <property type="entry name" value="Glu/Gln-tRNA-synth_Ib_codon-bd"/>
</dbReference>
<dbReference type="PANTHER" id="PTHR43097:SF5">
    <property type="entry name" value="GLUTAMATE--TRNA LIGASE"/>
    <property type="match status" value="1"/>
</dbReference>
<evidence type="ECO:0000313" key="14">
    <source>
        <dbReference type="Proteomes" id="UP000634668"/>
    </source>
</evidence>
<feature type="domain" description="Glutamyl/glutaminyl-tRNA synthetase class Ib anti-codon binding" evidence="11">
    <location>
        <begin position="341"/>
        <end position="441"/>
    </location>
</feature>
<feature type="domain" description="tRNA synthetases class I (E and Q) anti-codon binding" evidence="12">
    <location>
        <begin position="460"/>
        <end position="534"/>
    </location>
</feature>
<evidence type="ECO:0000256" key="5">
    <source>
        <dbReference type="ARBA" id="ARBA00022840"/>
    </source>
</evidence>
<comment type="caution">
    <text evidence="8">Lacks conserved residue(s) required for the propagation of feature annotation.</text>
</comment>
<keyword evidence="6 8" id="KW-0648">Protein biosynthesis</keyword>
<reference evidence="13" key="1">
    <citation type="journal article" date="2014" name="Int. J. Syst. Evol. Microbiol.">
        <title>Complete genome sequence of Corynebacterium casei LMG S-19264T (=DSM 44701T), isolated from a smear-ripened cheese.</title>
        <authorList>
            <consortium name="US DOE Joint Genome Institute (JGI-PGF)"/>
            <person name="Walter F."/>
            <person name="Albersmeier A."/>
            <person name="Kalinowski J."/>
            <person name="Ruckert C."/>
        </authorList>
    </citation>
    <scope>NUCLEOTIDE SEQUENCE</scope>
    <source>
        <strain evidence="13">KCTC 12113</strain>
    </source>
</reference>
<feature type="binding site" evidence="8">
    <location>
        <position position="230"/>
    </location>
    <ligand>
        <name>ATP</name>
        <dbReference type="ChEBI" id="CHEBI:30616"/>
    </ligand>
</feature>
<dbReference type="InterPro" id="IPR004514">
    <property type="entry name" value="Gln-tRNA-synth"/>
</dbReference>
<evidence type="ECO:0000256" key="2">
    <source>
        <dbReference type="ARBA" id="ARBA00022490"/>
    </source>
</evidence>
<comment type="caution">
    <text evidence="13">The sequence shown here is derived from an EMBL/GenBank/DDBJ whole genome shotgun (WGS) entry which is preliminary data.</text>
</comment>
<evidence type="ECO:0000256" key="6">
    <source>
        <dbReference type="ARBA" id="ARBA00022917"/>
    </source>
</evidence>
<reference evidence="13" key="2">
    <citation type="submission" date="2020-09" db="EMBL/GenBank/DDBJ databases">
        <authorList>
            <person name="Sun Q."/>
            <person name="Kim S."/>
        </authorList>
    </citation>
    <scope>NUCLEOTIDE SEQUENCE</scope>
    <source>
        <strain evidence="13">KCTC 12113</strain>
    </source>
</reference>
<dbReference type="GO" id="GO:0004819">
    <property type="term" value="F:glutamine-tRNA ligase activity"/>
    <property type="evidence" value="ECO:0007669"/>
    <property type="project" value="UniProtKB-UniRule"/>
</dbReference>
<dbReference type="AlphaFoldDB" id="A0A918J584"/>
<feature type="domain" description="Glutamyl/glutaminyl-tRNA synthetase class Ib catalytic" evidence="10">
    <location>
        <begin position="27"/>
        <end position="338"/>
    </location>
</feature>
<keyword evidence="4 8" id="KW-0547">Nucleotide-binding</keyword>
<dbReference type="PROSITE" id="PS00178">
    <property type="entry name" value="AA_TRNA_LIGASE_I"/>
    <property type="match status" value="1"/>
</dbReference>
<comment type="subunit">
    <text evidence="8">Monomer.</text>
</comment>
<dbReference type="GO" id="GO:0005524">
    <property type="term" value="F:ATP binding"/>
    <property type="evidence" value="ECO:0007669"/>
    <property type="project" value="UniProtKB-UniRule"/>
</dbReference>
<dbReference type="NCBIfam" id="TIGR00440">
    <property type="entry name" value="glnS"/>
    <property type="match status" value="1"/>
</dbReference>
<proteinExistence type="inferred from homology"/>
<accession>A0A918J584</accession>
<protein>
    <recommendedName>
        <fullName evidence="8">Glutamine--tRNA ligase</fullName>
        <ecNumber evidence="8">6.1.1.18</ecNumber>
    </recommendedName>
    <alternativeName>
        <fullName evidence="8">Glutaminyl-tRNA synthetase</fullName>
        <shortName evidence="8">GlnRS</shortName>
    </alternativeName>
</protein>
<comment type="similarity">
    <text evidence="1 8 9">Belongs to the class-I aminoacyl-tRNA synthetase family.</text>
</comment>
<dbReference type="FunFam" id="3.40.50.620:FF:000037">
    <property type="entry name" value="Glutamine--tRNA ligase cytoplasmic"/>
    <property type="match status" value="1"/>
</dbReference>
<dbReference type="Pfam" id="PF20974">
    <property type="entry name" value="tRNA-synt_1c_C2"/>
    <property type="match status" value="1"/>
</dbReference>
<evidence type="ECO:0000256" key="9">
    <source>
        <dbReference type="RuleBase" id="RU363037"/>
    </source>
</evidence>
<organism evidence="13 14">
    <name type="scientific">Arenibacter certesii</name>
    <dbReference type="NCBI Taxonomy" id="228955"/>
    <lineage>
        <taxon>Bacteria</taxon>
        <taxon>Pseudomonadati</taxon>
        <taxon>Bacteroidota</taxon>
        <taxon>Flavobacteriia</taxon>
        <taxon>Flavobacteriales</taxon>
        <taxon>Flavobacteriaceae</taxon>
        <taxon>Arenibacter</taxon>
    </lineage>
</organism>
<dbReference type="Pfam" id="PF03950">
    <property type="entry name" value="tRNA-synt_1c_C"/>
    <property type="match status" value="1"/>
</dbReference>
<dbReference type="SUPFAM" id="SSF52374">
    <property type="entry name" value="Nucleotidylyl transferase"/>
    <property type="match status" value="1"/>
</dbReference>
<dbReference type="GO" id="GO:0006425">
    <property type="term" value="P:glutaminyl-tRNA aminoacylation"/>
    <property type="evidence" value="ECO:0007669"/>
    <property type="project" value="UniProtKB-UniRule"/>
</dbReference>
<dbReference type="Gene3D" id="3.40.50.620">
    <property type="entry name" value="HUPs"/>
    <property type="match status" value="1"/>
</dbReference>
<keyword evidence="3 8" id="KW-0436">Ligase</keyword>
<feature type="binding site" evidence="8">
    <location>
        <begin position="270"/>
        <end position="272"/>
    </location>
    <ligand>
        <name>ATP</name>
        <dbReference type="ChEBI" id="CHEBI:30616"/>
    </ligand>
</feature>
<keyword evidence="5 8" id="KW-0067">ATP-binding</keyword>
<dbReference type="InterPro" id="IPR050132">
    <property type="entry name" value="Gln/Glu-tRNA_Ligase"/>
</dbReference>
<evidence type="ECO:0000256" key="3">
    <source>
        <dbReference type="ARBA" id="ARBA00022598"/>
    </source>
</evidence>
<dbReference type="Proteomes" id="UP000634668">
    <property type="component" value="Unassembled WGS sequence"/>
</dbReference>
<dbReference type="InterPro" id="IPR022861">
    <property type="entry name" value="Gln_tRNA_ligase_bac"/>
</dbReference>
<gene>
    <name evidence="8 13" type="primary">glnS</name>
    <name evidence="13" type="ORF">GCM10007383_30060</name>
</gene>
<feature type="binding site" evidence="8">
    <location>
        <position position="67"/>
    </location>
    <ligand>
        <name>L-glutamine</name>
        <dbReference type="ChEBI" id="CHEBI:58359"/>
    </ligand>
</feature>
<comment type="catalytic activity">
    <reaction evidence="8">
        <text>tRNA(Gln) + L-glutamine + ATP = L-glutaminyl-tRNA(Gln) + AMP + diphosphate</text>
        <dbReference type="Rhea" id="RHEA:20121"/>
        <dbReference type="Rhea" id="RHEA-COMP:9662"/>
        <dbReference type="Rhea" id="RHEA-COMP:9681"/>
        <dbReference type="ChEBI" id="CHEBI:30616"/>
        <dbReference type="ChEBI" id="CHEBI:33019"/>
        <dbReference type="ChEBI" id="CHEBI:58359"/>
        <dbReference type="ChEBI" id="CHEBI:78442"/>
        <dbReference type="ChEBI" id="CHEBI:78521"/>
        <dbReference type="ChEBI" id="CHEBI:456215"/>
        <dbReference type="EC" id="6.1.1.18"/>
    </reaction>
</comment>
<evidence type="ECO:0000256" key="4">
    <source>
        <dbReference type="ARBA" id="ARBA00022741"/>
    </source>
</evidence>
<keyword evidence="14" id="KW-1185">Reference proteome</keyword>
<feature type="binding site" evidence="8">
    <location>
        <begin position="35"/>
        <end position="37"/>
    </location>
    <ligand>
        <name>ATP</name>
        <dbReference type="ChEBI" id="CHEBI:30616"/>
    </ligand>
</feature>
<feature type="short sequence motif" description="'HIGH' region" evidence="8">
    <location>
        <begin position="34"/>
        <end position="44"/>
    </location>
</feature>
<evidence type="ECO:0000256" key="7">
    <source>
        <dbReference type="ARBA" id="ARBA00023146"/>
    </source>
</evidence>
<dbReference type="InterPro" id="IPR014729">
    <property type="entry name" value="Rossmann-like_a/b/a_fold"/>
</dbReference>
<dbReference type="RefSeq" id="WP_026814067.1">
    <property type="nucleotide sequence ID" value="NZ_BMWP01000024.1"/>
</dbReference>
<name>A0A918J584_9FLAO</name>
<dbReference type="PANTHER" id="PTHR43097">
    <property type="entry name" value="GLUTAMINE-TRNA LIGASE"/>
    <property type="match status" value="1"/>
</dbReference>
<dbReference type="InterPro" id="IPR001412">
    <property type="entry name" value="aa-tRNA-synth_I_CS"/>
</dbReference>
<dbReference type="EC" id="6.1.1.18" evidence="8"/>
<keyword evidence="2 8" id="KW-0963">Cytoplasm</keyword>
<evidence type="ECO:0000256" key="1">
    <source>
        <dbReference type="ARBA" id="ARBA00005594"/>
    </source>
</evidence>
<dbReference type="InterPro" id="IPR020058">
    <property type="entry name" value="Glu/Gln-tRNA-synth_Ib_cat-dom"/>
</dbReference>
<dbReference type="InterPro" id="IPR011035">
    <property type="entry name" value="Ribosomal_bL25/Gln-tRNA_synth"/>
</dbReference>
<dbReference type="Gene3D" id="2.40.240.10">
    <property type="entry name" value="Ribosomal Protein L25, Chain P"/>
    <property type="match status" value="2"/>
</dbReference>
<evidence type="ECO:0000259" key="10">
    <source>
        <dbReference type="Pfam" id="PF00749"/>
    </source>
</evidence>
<dbReference type="FunFam" id="2.40.240.10:FF:000001">
    <property type="entry name" value="Glutamine--tRNA ligase"/>
    <property type="match status" value="1"/>
</dbReference>
<sequence length="561" mass="65143">MSETSRSLNFIEHIIEEDLTKGFPNNKLRFRFPPEPNGYLHIGHASSICLNFGLGIKYQAPVNLRFDDTNPAKEEQEYVDAIKRDVEWLGFEWDTECYASDYFQQLYDWAIILIKKGKAYVDSQSSEDIAIQKGTPTEPGKESPHRNRSVEENLLLFEGMKNGEFKEGEHVLRAKIDMASSNMLMRDPLMYRILHRAHHRTNTDWCIYPMYDWTHGESDYIEQVSHSFCTMEFAMHRELYDWFLDQVVEDGRVRPKQREFARRNFSHTVVSKRKLLQLVEKGIVTGWNDPRMPTISGLRRRGYTPESIKAFANTIGIAKRDNVVDVSLLEFHVREHLNKIAPRVMAVLNPLKVVITNYPEGEEEWLEAENNPEDEGAGFRKVPFSKELYIEQEDFKEEANRKFFRLKLGGEVRLKNGYIIKAESCTKDSDGNIIEVQCTYDPKSKSGSGTEESLRKVKGTLHWVSVKHAVEAEVRLYDRLFTDETPDSHKEKDFMDFINPDSLNVITAYLEPSLADAKVGEKFQFQRMGYFNVDKDSSVDKLIFNRTVGLRDTWAKLQDKK</sequence>
<evidence type="ECO:0000313" key="13">
    <source>
        <dbReference type="EMBL" id="GGW43522.1"/>
    </source>
</evidence>
<evidence type="ECO:0000259" key="12">
    <source>
        <dbReference type="Pfam" id="PF20974"/>
    </source>
</evidence>
<comment type="subcellular location">
    <subcellularLocation>
        <location evidence="8">Cytoplasm</location>
    </subcellularLocation>
</comment>
<dbReference type="Pfam" id="PF00749">
    <property type="entry name" value="tRNA-synt_1c"/>
    <property type="match status" value="1"/>
</dbReference>
<evidence type="ECO:0000259" key="11">
    <source>
        <dbReference type="Pfam" id="PF03950"/>
    </source>
</evidence>
<dbReference type="SUPFAM" id="SSF50715">
    <property type="entry name" value="Ribosomal protein L25-like"/>
    <property type="match status" value="1"/>
</dbReference>
<feature type="binding site" evidence="8">
    <location>
        <position position="211"/>
    </location>
    <ligand>
        <name>L-glutamine</name>
        <dbReference type="ChEBI" id="CHEBI:58359"/>
    </ligand>
</feature>
<dbReference type="EMBL" id="BMWP01000024">
    <property type="protein sequence ID" value="GGW43522.1"/>
    <property type="molecule type" value="Genomic_DNA"/>
</dbReference>
<dbReference type="GO" id="GO:0006424">
    <property type="term" value="P:glutamyl-tRNA aminoacylation"/>
    <property type="evidence" value="ECO:0007669"/>
    <property type="project" value="UniProtKB-UniRule"/>
</dbReference>
<dbReference type="HAMAP" id="MF_00126">
    <property type="entry name" value="Gln_tRNA_synth"/>
    <property type="match status" value="1"/>
</dbReference>
<evidence type="ECO:0000256" key="8">
    <source>
        <dbReference type="HAMAP-Rule" id="MF_00126"/>
    </source>
</evidence>
<dbReference type="InterPro" id="IPR020056">
    <property type="entry name" value="Rbsml_bL25/Gln-tRNA_synth_N"/>
</dbReference>
<dbReference type="GO" id="GO:0005829">
    <property type="term" value="C:cytosol"/>
    <property type="evidence" value="ECO:0007669"/>
    <property type="project" value="TreeGrafter"/>
</dbReference>
<dbReference type="NCBIfam" id="NF011291">
    <property type="entry name" value="PRK14703.1"/>
    <property type="match status" value="1"/>
</dbReference>